<evidence type="ECO:0000259" key="1">
    <source>
        <dbReference type="PROSITE" id="PS50879"/>
    </source>
</evidence>
<accession>A0A4Y2SLI1</accession>
<dbReference type="Pfam" id="PF00075">
    <property type="entry name" value="RNase_H"/>
    <property type="match status" value="1"/>
</dbReference>
<name>A0A4Y2SLI1_ARAVE</name>
<dbReference type="SUPFAM" id="SSF53098">
    <property type="entry name" value="Ribonuclease H-like"/>
    <property type="match status" value="1"/>
</dbReference>
<dbReference type="GO" id="GO:0004523">
    <property type="term" value="F:RNA-DNA hybrid ribonuclease activity"/>
    <property type="evidence" value="ECO:0007669"/>
    <property type="project" value="InterPro"/>
</dbReference>
<comment type="caution">
    <text evidence="2">The sequence shown here is derived from an EMBL/GenBank/DDBJ whole genome shotgun (WGS) entry which is preliminary data.</text>
</comment>
<dbReference type="OrthoDB" id="6774133at2759"/>
<sequence>MSDTIFRQIFADHRLRFHDFVLIYTDESKLSSRVSFAVVFPKSVSAFTLLPFSIFTAEITAVFHTLKQILKCSMGKYAIYTDSLSILQALNSLHCKSHPLVFSGLDLHEKLISQGFSLVFCWVPTHIGITGNEQADSNAHSATHFSHEPVPVCNLKKYIKSCLQMKWQRYWDQEINNKLHSIKPIVENWSEDVNRKRGTILT</sequence>
<organism evidence="2 3">
    <name type="scientific">Araneus ventricosus</name>
    <name type="common">Orbweaver spider</name>
    <name type="synonym">Epeira ventricosa</name>
    <dbReference type="NCBI Taxonomy" id="182803"/>
    <lineage>
        <taxon>Eukaryota</taxon>
        <taxon>Metazoa</taxon>
        <taxon>Ecdysozoa</taxon>
        <taxon>Arthropoda</taxon>
        <taxon>Chelicerata</taxon>
        <taxon>Arachnida</taxon>
        <taxon>Araneae</taxon>
        <taxon>Araneomorphae</taxon>
        <taxon>Entelegynae</taxon>
        <taxon>Araneoidea</taxon>
        <taxon>Araneidae</taxon>
        <taxon>Araneus</taxon>
    </lineage>
</organism>
<feature type="domain" description="RNase H type-1" evidence="1">
    <location>
        <begin position="17"/>
        <end position="144"/>
    </location>
</feature>
<gene>
    <name evidence="2" type="ORF">AVEN_169449_1</name>
</gene>
<dbReference type="AlphaFoldDB" id="A0A4Y2SLI1"/>
<dbReference type="CDD" id="cd09276">
    <property type="entry name" value="Rnase_HI_RT_non_LTR"/>
    <property type="match status" value="1"/>
</dbReference>
<dbReference type="InterPro" id="IPR036397">
    <property type="entry name" value="RNaseH_sf"/>
</dbReference>
<evidence type="ECO:0000313" key="3">
    <source>
        <dbReference type="Proteomes" id="UP000499080"/>
    </source>
</evidence>
<protein>
    <recommendedName>
        <fullName evidence="1">RNase H type-1 domain-containing protein</fullName>
    </recommendedName>
</protein>
<dbReference type="Proteomes" id="UP000499080">
    <property type="component" value="Unassembled WGS sequence"/>
</dbReference>
<dbReference type="InterPro" id="IPR012337">
    <property type="entry name" value="RNaseH-like_sf"/>
</dbReference>
<proteinExistence type="predicted"/>
<dbReference type="InterPro" id="IPR002156">
    <property type="entry name" value="RNaseH_domain"/>
</dbReference>
<keyword evidence="3" id="KW-1185">Reference proteome</keyword>
<evidence type="ECO:0000313" key="2">
    <source>
        <dbReference type="EMBL" id="GBN88613.1"/>
    </source>
</evidence>
<dbReference type="PROSITE" id="PS50879">
    <property type="entry name" value="RNASE_H_1"/>
    <property type="match status" value="1"/>
</dbReference>
<dbReference type="GO" id="GO:0003676">
    <property type="term" value="F:nucleic acid binding"/>
    <property type="evidence" value="ECO:0007669"/>
    <property type="project" value="InterPro"/>
</dbReference>
<reference evidence="2 3" key="1">
    <citation type="journal article" date="2019" name="Sci. Rep.">
        <title>Orb-weaving spider Araneus ventricosus genome elucidates the spidroin gene catalogue.</title>
        <authorList>
            <person name="Kono N."/>
            <person name="Nakamura H."/>
            <person name="Ohtoshi R."/>
            <person name="Moran D.A.P."/>
            <person name="Shinohara A."/>
            <person name="Yoshida Y."/>
            <person name="Fujiwara M."/>
            <person name="Mori M."/>
            <person name="Tomita M."/>
            <person name="Arakawa K."/>
        </authorList>
    </citation>
    <scope>NUCLEOTIDE SEQUENCE [LARGE SCALE GENOMIC DNA]</scope>
</reference>
<dbReference type="Gene3D" id="3.30.420.10">
    <property type="entry name" value="Ribonuclease H-like superfamily/Ribonuclease H"/>
    <property type="match status" value="1"/>
</dbReference>
<dbReference type="EMBL" id="BGPR01022375">
    <property type="protein sequence ID" value="GBN88613.1"/>
    <property type="molecule type" value="Genomic_DNA"/>
</dbReference>